<evidence type="ECO:0000313" key="2">
    <source>
        <dbReference type="Proteomes" id="UP000278143"/>
    </source>
</evidence>
<dbReference type="EMBL" id="KZ992330">
    <property type="protein sequence ID" value="RKP22267.1"/>
    <property type="molecule type" value="Genomic_DNA"/>
</dbReference>
<proteinExistence type="predicted"/>
<accession>A0A4P9YR26</accession>
<protein>
    <submittedName>
        <fullName evidence="1">Uncharacterized protein</fullName>
    </submittedName>
</protein>
<gene>
    <name evidence="1" type="ORF">SYNPS1DRAFT_32157</name>
</gene>
<dbReference type="OrthoDB" id="5589526at2759"/>
<keyword evidence="2" id="KW-1185">Reference proteome</keyword>
<evidence type="ECO:0000313" key="1">
    <source>
        <dbReference type="EMBL" id="RKP22267.1"/>
    </source>
</evidence>
<dbReference type="AlphaFoldDB" id="A0A4P9YR26"/>
<dbReference type="Gene3D" id="3.40.1460.10">
    <property type="entry name" value="Nuclease A inhibitor-like"/>
    <property type="match status" value="1"/>
</dbReference>
<reference evidence="2" key="1">
    <citation type="journal article" date="2018" name="Nat. Microbiol.">
        <title>Leveraging single-cell genomics to expand the fungal tree of life.</title>
        <authorList>
            <person name="Ahrendt S.R."/>
            <person name="Quandt C.A."/>
            <person name="Ciobanu D."/>
            <person name="Clum A."/>
            <person name="Salamov A."/>
            <person name="Andreopoulos B."/>
            <person name="Cheng J.F."/>
            <person name="Woyke T."/>
            <person name="Pelin A."/>
            <person name="Henrissat B."/>
            <person name="Reynolds N.K."/>
            <person name="Benny G.L."/>
            <person name="Smith M.E."/>
            <person name="James T.Y."/>
            <person name="Grigoriev I.V."/>
        </authorList>
    </citation>
    <scope>NUCLEOTIDE SEQUENCE [LARGE SCALE GENOMIC DNA]</scope>
    <source>
        <strain evidence="2">Benny S71-1</strain>
    </source>
</reference>
<name>A0A4P9YR26_9FUNG</name>
<sequence length="249" mass="26103">MSPPRHLLLRPLGGTTRRLLSLPTASPLAVLPTVDAFLATTTARPRPLTSSTRRSFAAMGANNGDDAYLRFLQQANAPLPARTAALTDDDEAAARHVRVQTGAPSDAALAAAQQRLQTAASGLCLITETDADLAVVRVPASDAEHASLSSSSSSLAAQQFAQLLGAAQEECTAIDVDQLFARAQDAATSAGRADDAARWPGLRQTLRDILGTLPLQAWRVGRAEDAWIYIGGLLPGSGFIGVRARSVET</sequence>
<organism evidence="1 2">
    <name type="scientific">Syncephalis pseudoplumigaleata</name>
    <dbReference type="NCBI Taxonomy" id="1712513"/>
    <lineage>
        <taxon>Eukaryota</taxon>
        <taxon>Fungi</taxon>
        <taxon>Fungi incertae sedis</taxon>
        <taxon>Zoopagomycota</taxon>
        <taxon>Zoopagomycotina</taxon>
        <taxon>Zoopagomycetes</taxon>
        <taxon>Zoopagales</taxon>
        <taxon>Piptocephalidaceae</taxon>
        <taxon>Syncephalis</taxon>
    </lineage>
</organism>
<dbReference type="InterPro" id="IPR012489">
    <property type="entry name" value="NucleaseA_inhib-like"/>
</dbReference>
<dbReference type="Pfam" id="PF07924">
    <property type="entry name" value="NuiA"/>
    <property type="match status" value="1"/>
</dbReference>
<dbReference type="Proteomes" id="UP000278143">
    <property type="component" value="Unassembled WGS sequence"/>
</dbReference>